<evidence type="ECO:0000256" key="2">
    <source>
        <dbReference type="ARBA" id="ARBA00022771"/>
    </source>
</evidence>
<dbReference type="CDD" id="cd11709">
    <property type="entry name" value="SPRY"/>
    <property type="match status" value="1"/>
</dbReference>
<comment type="caution">
    <text evidence="8">The sequence shown here is derived from an EMBL/GenBank/DDBJ whole genome shotgun (WGS) entry which is preliminary data.</text>
</comment>
<evidence type="ECO:0000313" key="9">
    <source>
        <dbReference type="Proteomes" id="UP000664859"/>
    </source>
</evidence>
<feature type="region of interest" description="Disordered" evidence="5">
    <location>
        <begin position="565"/>
        <end position="584"/>
    </location>
</feature>
<evidence type="ECO:0000256" key="4">
    <source>
        <dbReference type="PROSITE-ProRule" id="PRU00723"/>
    </source>
</evidence>
<dbReference type="GO" id="GO:0004842">
    <property type="term" value="F:ubiquitin-protein transferase activity"/>
    <property type="evidence" value="ECO:0007669"/>
    <property type="project" value="InterPro"/>
</dbReference>
<keyword evidence="2 4" id="KW-0863">Zinc-finger</keyword>
<dbReference type="PANTHER" id="PTHR13363">
    <property type="entry name" value="RING FINGER AND SRY DOMAIN-CONTAINING"/>
    <property type="match status" value="1"/>
</dbReference>
<evidence type="ECO:0000256" key="1">
    <source>
        <dbReference type="ARBA" id="ARBA00022723"/>
    </source>
</evidence>
<evidence type="ECO:0000259" key="7">
    <source>
        <dbReference type="PROSITE" id="PS50188"/>
    </source>
</evidence>
<gene>
    <name evidence="8" type="ORF">JKP88DRAFT_300276</name>
</gene>
<dbReference type="InterPro" id="IPR043136">
    <property type="entry name" value="B30.2/SPRY_sf"/>
</dbReference>
<name>A0A835ZBA3_9STRA</name>
<dbReference type="SMART" id="SM00449">
    <property type="entry name" value="SPRY"/>
    <property type="match status" value="1"/>
</dbReference>
<dbReference type="Proteomes" id="UP000664859">
    <property type="component" value="Unassembled WGS sequence"/>
</dbReference>
<evidence type="ECO:0000256" key="5">
    <source>
        <dbReference type="SAM" id="MobiDB-lite"/>
    </source>
</evidence>
<proteinExistence type="predicted"/>
<evidence type="ECO:0000256" key="3">
    <source>
        <dbReference type="ARBA" id="ARBA00022833"/>
    </source>
</evidence>
<dbReference type="InterPro" id="IPR013320">
    <property type="entry name" value="ConA-like_dom_sf"/>
</dbReference>
<dbReference type="InterPro" id="IPR001870">
    <property type="entry name" value="B30.2/SPRY"/>
</dbReference>
<sequence>MLVDIIRSCVKEDEREVTELAKEDDLRNAAEALWSRIAGHGCTVTGGNECTLSADGGGAGWIKQLGWRLMFGGRFLDEAEPALPLVRLWTGGLKGGKGGFGAMLRAAAKQAGNKATRDFGACRDLQGRRLRHVNDEASHICRCPGNFKFFAARVQMDADAALRMIRLRKWQEEREKREKRKGTEEEEDEAPEQTPSGIENWHLGVPSWAEGLNKQGKQAQSYLKPRRKTRVCKQWLEARAQRPAPDGAPAWWGCPRGRGCDFAHGDDELKGEAAKEVKKRKALATKEEAAKELDRYLAASMEQDLGHDMADAVQQGLVAAQQAKKQKTALKGAATPTMLRREPRALPPLPAQAAEARALLPLAAAPAAQAPEGKAGDAVDLAAATECSWLGTLAGELRMDETGQVSGASEFASAFVRGVSGASEFASAFVRGVRLRTGRWYYEVSLASDGLVQLGWADHLFKGDSFEGNGIGDDPHLCPVTLLRAMGDSFEGNGIGDDTHSWAYDGLRQKRWNGEEDEASAPDYGTAWKVGDVVGCLLDADAGTLSFTHNGQDLGVAFGELPRYADRTGGSGNPGSANPGNPAKRRKIVDAGYFPAFSLEFGEQVVVNAGAIPFRHPPPEGYCAVCDAMAADAQPSSSADAAAEAAPAHVLQDGTNMPAAKNRAPAAAAAAESAAAARAAAAAAAASAEAAAAAPAPAPAAAVATLRVPPPGPIDLSLYETASELHMFGLDRLREEHKAGLKEELMSRGVKLKEELMSRGVKCGGTLHDRAARLLELKGLARADYPPSLLAAAPKPRKKA</sequence>
<reference evidence="8" key="1">
    <citation type="submission" date="2021-02" db="EMBL/GenBank/DDBJ databases">
        <title>First Annotated Genome of the Yellow-green Alga Tribonema minus.</title>
        <authorList>
            <person name="Mahan K.M."/>
        </authorList>
    </citation>
    <scope>NUCLEOTIDE SEQUENCE</scope>
    <source>
        <strain evidence="8">UTEX B ZZ1240</strain>
    </source>
</reference>
<dbReference type="Pfam" id="PF13297">
    <property type="entry name" value="SDE2_2C"/>
    <property type="match status" value="1"/>
</dbReference>
<dbReference type="GO" id="GO:0051603">
    <property type="term" value="P:proteolysis involved in protein catabolic process"/>
    <property type="evidence" value="ECO:0007669"/>
    <property type="project" value="TreeGrafter"/>
</dbReference>
<dbReference type="SUPFAM" id="SSF49899">
    <property type="entry name" value="Concanavalin A-like lectins/glucanases"/>
    <property type="match status" value="1"/>
</dbReference>
<dbReference type="GO" id="GO:0005737">
    <property type="term" value="C:cytoplasm"/>
    <property type="evidence" value="ECO:0007669"/>
    <property type="project" value="TreeGrafter"/>
</dbReference>
<protein>
    <submittedName>
        <fullName evidence="8">SPRY domain-containing protein</fullName>
    </submittedName>
</protein>
<dbReference type="InterPro" id="IPR025086">
    <property type="entry name" value="SDE2/SF3A3_SAP"/>
</dbReference>
<dbReference type="OrthoDB" id="258495at2759"/>
<dbReference type="Gene3D" id="2.60.120.920">
    <property type="match status" value="1"/>
</dbReference>
<keyword evidence="1 4" id="KW-0479">Metal-binding</keyword>
<feature type="zinc finger region" description="C3H1-type" evidence="4">
    <location>
        <begin position="226"/>
        <end position="267"/>
    </location>
</feature>
<dbReference type="InterPro" id="IPR053822">
    <property type="entry name" value="SDE2-like_dom"/>
</dbReference>
<dbReference type="Pfam" id="PF00622">
    <property type="entry name" value="SPRY"/>
    <property type="match status" value="1"/>
</dbReference>
<keyword evidence="9" id="KW-1185">Reference proteome</keyword>
<dbReference type="AlphaFoldDB" id="A0A835ZBA3"/>
<dbReference type="PANTHER" id="PTHR13363:SF5">
    <property type="entry name" value="E3 UBIQUITIN-PROTEIN LIGASE RNF123"/>
    <property type="match status" value="1"/>
</dbReference>
<dbReference type="GO" id="GO:0008270">
    <property type="term" value="F:zinc ion binding"/>
    <property type="evidence" value="ECO:0007669"/>
    <property type="project" value="UniProtKB-KW"/>
</dbReference>
<feature type="domain" description="C3H1-type" evidence="6">
    <location>
        <begin position="226"/>
        <end position="267"/>
    </location>
</feature>
<dbReference type="Gene3D" id="4.10.1000.10">
    <property type="entry name" value="Zinc finger, CCCH-type"/>
    <property type="match status" value="1"/>
</dbReference>
<dbReference type="InterPro" id="IPR045129">
    <property type="entry name" value="RNF123/RKP/RSPRY1"/>
</dbReference>
<feature type="domain" description="B30.2/SPRY" evidence="7">
    <location>
        <begin position="365"/>
        <end position="614"/>
    </location>
</feature>
<organism evidence="8 9">
    <name type="scientific">Tribonema minus</name>
    <dbReference type="NCBI Taxonomy" id="303371"/>
    <lineage>
        <taxon>Eukaryota</taxon>
        <taxon>Sar</taxon>
        <taxon>Stramenopiles</taxon>
        <taxon>Ochrophyta</taxon>
        <taxon>PX clade</taxon>
        <taxon>Xanthophyceae</taxon>
        <taxon>Tribonematales</taxon>
        <taxon>Tribonemataceae</taxon>
        <taxon>Tribonema</taxon>
    </lineage>
</organism>
<dbReference type="InterPro" id="IPR000571">
    <property type="entry name" value="Znf_CCCH"/>
</dbReference>
<feature type="region of interest" description="Disordered" evidence="5">
    <location>
        <begin position="172"/>
        <end position="200"/>
    </location>
</feature>
<dbReference type="PROSITE" id="PS50103">
    <property type="entry name" value="ZF_C3H1"/>
    <property type="match status" value="1"/>
</dbReference>
<dbReference type="InterPro" id="IPR003877">
    <property type="entry name" value="SPRY_dom"/>
</dbReference>
<dbReference type="EMBL" id="JAFCMP010000042">
    <property type="protein sequence ID" value="KAG5189946.1"/>
    <property type="molecule type" value="Genomic_DNA"/>
</dbReference>
<dbReference type="Pfam" id="PF22782">
    <property type="entry name" value="SDE2"/>
    <property type="match status" value="1"/>
</dbReference>
<dbReference type="PROSITE" id="PS50188">
    <property type="entry name" value="B302_SPRY"/>
    <property type="match status" value="1"/>
</dbReference>
<accession>A0A835ZBA3</accession>
<keyword evidence="3 4" id="KW-0862">Zinc</keyword>
<evidence type="ECO:0000313" key="8">
    <source>
        <dbReference type="EMBL" id="KAG5189946.1"/>
    </source>
</evidence>
<evidence type="ECO:0000259" key="6">
    <source>
        <dbReference type="PROSITE" id="PS50103"/>
    </source>
</evidence>